<reference evidence="1" key="1">
    <citation type="journal article" date="2015" name="Nature">
        <title>Complex archaea that bridge the gap between prokaryotes and eukaryotes.</title>
        <authorList>
            <person name="Spang A."/>
            <person name="Saw J.H."/>
            <person name="Jorgensen S.L."/>
            <person name="Zaremba-Niedzwiedzka K."/>
            <person name="Martijn J."/>
            <person name="Lind A.E."/>
            <person name="van Eijk R."/>
            <person name="Schleper C."/>
            <person name="Guy L."/>
            <person name="Ettema T.J."/>
        </authorList>
    </citation>
    <scope>NUCLEOTIDE SEQUENCE</scope>
</reference>
<sequence length="89" mass="9781">MLLVAATTTIVTDSIRSQGGNNMEKSITKGKCCQAPGCRKPAKSLILLWNTDEVKVYCIEHSDEAANNEKRISEYFVHCPNCKCGFGVN</sequence>
<name>A0A0F8VST7_9ZZZZ</name>
<comment type="caution">
    <text evidence="1">The sequence shown here is derived from an EMBL/GenBank/DDBJ whole genome shotgun (WGS) entry which is preliminary data.</text>
</comment>
<organism evidence="1">
    <name type="scientific">marine sediment metagenome</name>
    <dbReference type="NCBI Taxonomy" id="412755"/>
    <lineage>
        <taxon>unclassified sequences</taxon>
        <taxon>metagenomes</taxon>
        <taxon>ecological metagenomes</taxon>
    </lineage>
</organism>
<gene>
    <name evidence="1" type="ORF">LCGC14_3155990</name>
</gene>
<proteinExistence type="predicted"/>
<protein>
    <submittedName>
        <fullName evidence="1">Uncharacterized protein</fullName>
    </submittedName>
</protein>
<dbReference type="AlphaFoldDB" id="A0A0F8VST7"/>
<evidence type="ECO:0000313" key="1">
    <source>
        <dbReference type="EMBL" id="KKK47362.1"/>
    </source>
</evidence>
<dbReference type="EMBL" id="LAZR01069616">
    <property type="protein sequence ID" value="KKK47362.1"/>
    <property type="molecule type" value="Genomic_DNA"/>
</dbReference>
<accession>A0A0F8VST7</accession>